<dbReference type="PROSITE" id="PS50109">
    <property type="entry name" value="HIS_KIN"/>
    <property type="match status" value="1"/>
</dbReference>
<sequence>MKFTTTIRIAGPIVLVSLLLLVVGVSGAWYVQRLQRQTSEVLNQNVASIRAAEELNVYLLQIRFGLNKFLIGGNRDRIDHVKKMKPQVDEWLNKASQLANSSEEQKAIEVIKGGLEKLFSKLSQLTLSSDLSALRQIVEILVEEELSNHILPAAAHFLNINEQKLEASSSENKLFANRLVLVLFLLGTCGSIAGLITGYGVASTISRSIVKLTLPLKDVAGQLNEVVGPITMSADLEIEDIESVLKTISDEIATVIQQLQDRQRELIRSDQLAALGQLSAGLAHELRNPLMCMTVLVQSALSDQNRALDEKDLRVLDAEMQRLDRLLQEFLNFARPAATELTRVDLRNLAVQTVEFLRPKADLVGVKIRVETTTYPIFILADDKQMRQLILNLLLNAIDAISTEGTVELELSIDPINSQYCLLVIRDEGCGLALEALNRAFEPFFSTKNEGLGMGLVTCRRIVEAHQGEITIANGVEKGAVITVRIPMTTRGILSMGEDYSELDNSPKNGA</sequence>
<evidence type="ECO:0000256" key="8">
    <source>
        <dbReference type="ARBA" id="ARBA00023012"/>
    </source>
</evidence>
<dbReference type="SUPFAM" id="SSF47384">
    <property type="entry name" value="Homodimeric domain of signal transducing histidine kinase"/>
    <property type="match status" value="1"/>
</dbReference>
<dbReference type="PANTHER" id="PTHR43065">
    <property type="entry name" value="SENSOR HISTIDINE KINASE"/>
    <property type="match status" value="1"/>
</dbReference>
<dbReference type="EMBL" id="CP036347">
    <property type="protein sequence ID" value="QDU05484.1"/>
    <property type="molecule type" value="Genomic_DNA"/>
</dbReference>
<reference evidence="11 12" key="1">
    <citation type="submission" date="2019-02" db="EMBL/GenBank/DDBJ databases">
        <title>Deep-cultivation of Planctomycetes and their phenomic and genomic characterization uncovers novel biology.</title>
        <authorList>
            <person name="Wiegand S."/>
            <person name="Jogler M."/>
            <person name="Boedeker C."/>
            <person name="Pinto D."/>
            <person name="Vollmers J."/>
            <person name="Rivas-Marin E."/>
            <person name="Kohn T."/>
            <person name="Peeters S.H."/>
            <person name="Heuer A."/>
            <person name="Rast P."/>
            <person name="Oberbeckmann S."/>
            <person name="Bunk B."/>
            <person name="Jeske O."/>
            <person name="Meyerdierks A."/>
            <person name="Storesund J.E."/>
            <person name="Kallscheuer N."/>
            <person name="Luecker S."/>
            <person name="Lage O.M."/>
            <person name="Pohl T."/>
            <person name="Merkel B.J."/>
            <person name="Hornburger P."/>
            <person name="Mueller R.-W."/>
            <person name="Bruemmer F."/>
            <person name="Labrenz M."/>
            <person name="Spormann A.M."/>
            <person name="Op den Camp H."/>
            <person name="Overmann J."/>
            <person name="Amann R."/>
            <person name="Jetten M.S.M."/>
            <person name="Mascher T."/>
            <person name="Medema M.H."/>
            <person name="Devos D.P."/>
            <person name="Kaster A.-K."/>
            <person name="Ovreas L."/>
            <person name="Rohde M."/>
            <person name="Galperin M.Y."/>
            <person name="Jogler C."/>
        </authorList>
    </citation>
    <scope>NUCLEOTIDE SEQUENCE [LARGE SCALE GENOMIC DNA]</scope>
    <source>
        <strain evidence="11 12">V6</strain>
    </source>
</reference>
<dbReference type="PRINTS" id="PR00344">
    <property type="entry name" value="BCTRLSENSOR"/>
</dbReference>
<feature type="domain" description="Histidine kinase" evidence="10">
    <location>
        <begin position="281"/>
        <end position="490"/>
    </location>
</feature>
<dbReference type="InterPro" id="IPR004358">
    <property type="entry name" value="Sig_transdc_His_kin-like_C"/>
</dbReference>
<dbReference type="Gene3D" id="1.10.287.130">
    <property type="match status" value="1"/>
</dbReference>
<evidence type="ECO:0000313" key="12">
    <source>
        <dbReference type="Proteomes" id="UP000320722"/>
    </source>
</evidence>
<evidence type="ECO:0000256" key="5">
    <source>
        <dbReference type="ARBA" id="ARBA00022741"/>
    </source>
</evidence>
<keyword evidence="7" id="KW-0067">ATP-binding</keyword>
<keyword evidence="6" id="KW-0418">Kinase</keyword>
<evidence type="ECO:0000256" key="1">
    <source>
        <dbReference type="ARBA" id="ARBA00000085"/>
    </source>
</evidence>
<dbReference type="InterPro" id="IPR005467">
    <property type="entry name" value="His_kinase_dom"/>
</dbReference>
<dbReference type="Pfam" id="PF12729">
    <property type="entry name" value="4HB_MCP_1"/>
    <property type="match status" value="1"/>
</dbReference>
<gene>
    <name evidence="11" type="primary">zraS_7</name>
    <name evidence="11" type="ORF">V6x_52210</name>
</gene>
<dbReference type="SMART" id="SM00388">
    <property type="entry name" value="HisKA"/>
    <property type="match status" value="1"/>
</dbReference>
<feature type="transmembrane region" description="Helical" evidence="9">
    <location>
        <begin position="179"/>
        <end position="202"/>
    </location>
</feature>
<dbReference type="PANTHER" id="PTHR43065:SF10">
    <property type="entry name" value="PEROXIDE STRESS-ACTIVATED HISTIDINE KINASE MAK3"/>
    <property type="match status" value="1"/>
</dbReference>
<name>A0A517WJQ1_9PLAN</name>
<dbReference type="Pfam" id="PF02518">
    <property type="entry name" value="HATPase_c"/>
    <property type="match status" value="1"/>
</dbReference>
<dbReference type="GO" id="GO:0000155">
    <property type="term" value="F:phosphorelay sensor kinase activity"/>
    <property type="evidence" value="ECO:0007669"/>
    <property type="project" value="InterPro"/>
</dbReference>
<dbReference type="Proteomes" id="UP000320722">
    <property type="component" value="Chromosome"/>
</dbReference>
<dbReference type="RefSeq" id="WP_145043822.1">
    <property type="nucleotide sequence ID" value="NZ_CP036347.1"/>
</dbReference>
<keyword evidence="9" id="KW-1133">Transmembrane helix</keyword>
<evidence type="ECO:0000256" key="6">
    <source>
        <dbReference type="ARBA" id="ARBA00022777"/>
    </source>
</evidence>
<evidence type="ECO:0000256" key="2">
    <source>
        <dbReference type="ARBA" id="ARBA00012438"/>
    </source>
</evidence>
<keyword evidence="4 11" id="KW-0808">Transferase</keyword>
<dbReference type="InterPro" id="IPR036890">
    <property type="entry name" value="HATPase_C_sf"/>
</dbReference>
<dbReference type="SMART" id="SM00387">
    <property type="entry name" value="HATPase_c"/>
    <property type="match status" value="1"/>
</dbReference>
<evidence type="ECO:0000256" key="7">
    <source>
        <dbReference type="ARBA" id="ARBA00022840"/>
    </source>
</evidence>
<dbReference type="AlphaFoldDB" id="A0A517WJQ1"/>
<keyword evidence="9" id="KW-0472">Membrane</keyword>
<accession>A0A517WJQ1</accession>
<dbReference type="GO" id="GO:0005524">
    <property type="term" value="F:ATP binding"/>
    <property type="evidence" value="ECO:0007669"/>
    <property type="project" value="UniProtKB-KW"/>
</dbReference>
<dbReference type="CDD" id="cd00082">
    <property type="entry name" value="HisKA"/>
    <property type="match status" value="1"/>
</dbReference>
<evidence type="ECO:0000256" key="4">
    <source>
        <dbReference type="ARBA" id="ARBA00022679"/>
    </source>
</evidence>
<keyword evidence="8" id="KW-0902">Two-component regulatory system</keyword>
<evidence type="ECO:0000256" key="9">
    <source>
        <dbReference type="SAM" id="Phobius"/>
    </source>
</evidence>
<dbReference type="InterPro" id="IPR003661">
    <property type="entry name" value="HisK_dim/P_dom"/>
</dbReference>
<proteinExistence type="predicted"/>
<dbReference type="Pfam" id="PF00512">
    <property type="entry name" value="HisKA"/>
    <property type="match status" value="1"/>
</dbReference>
<dbReference type="Gene3D" id="3.30.565.10">
    <property type="entry name" value="Histidine kinase-like ATPase, C-terminal domain"/>
    <property type="match status" value="1"/>
</dbReference>
<protein>
    <recommendedName>
        <fullName evidence="2">histidine kinase</fullName>
        <ecNumber evidence="2">2.7.13.3</ecNumber>
    </recommendedName>
</protein>
<feature type="transmembrane region" description="Helical" evidence="9">
    <location>
        <begin position="6"/>
        <end position="31"/>
    </location>
</feature>
<comment type="catalytic activity">
    <reaction evidence="1">
        <text>ATP + protein L-histidine = ADP + protein N-phospho-L-histidine.</text>
        <dbReference type="EC" id="2.7.13.3"/>
    </reaction>
</comment>
<evidence type="ECO:0000313" key="11">
    <source>
        <dbReference type="EMBL" id="QDU05484.1"/>
    </source>
</evidence>
<keyword evidence="5" id="KW-0547">Nucleotide-binding</keyword>
<evidence type="ECO:0000256" key="3">
    <source>
        <dbReference type="ARBA" id="ARBA00022553"/>
    </source>
</evidence>
<organism evidence="11 12">
    <name type="scientific">Gimesia chilikensis</name>
    <dbReference type="NCBI Taxonomy" id="2605989"/>
    <lineage>
        <taxon>Bacteria</taxon>
        <taxon>Pseudomonadati</taxon>
        <taxon>Planctomycetota</taxon>
        <taxon>Planctomycetia</taxon>
        <taxon>Planctomycetales</taxon>
        <taxon>Planctomycetaceae</taxon>
        <taxon>Gimesia</taxon>
    </lineage>
</organism>
<keyword evidence="3" id="KW-0597">Phosphoprotein</keyword>
<keyword evidence="9" id="KW-0812">Transmembrane</keyword>
<dbReference type="InterPro" id="IPR003594">
    <property type="entry name" value="HATPase_dom"/>
</dbReference>
<dbReference type="EC" id="2.7.13.3" evidence="2"/>
<dbReference type="InterPro" id="IPR036097">
    <property type="entry name" value="HisK_dim/P_sf"/>
</dbReference>
<dbReference type="SUPFAM" id="SSF55874">
    <property type="entry name" value="ATPase domain of HSP90 chaperone/DNA topoisomerase II/histidine kinase"/>
    <property type="match status" value="1"/>
</dbReference>
<evidence type="ECO:0000259" key="10">
    <source>
        <dbReference type="PROSITE" id="PS50109"/>
    </source>
</evidence>
<dbReference type="InterPro" id="IPR024478">
    <property type="entry name" value="HlyB_4HB_MCP"/>
</dbReference>